<organism evidence="2 3">
    <name type="scientific">Elysia chlorotica</name>
    <name type="common">Eastern emerald elysia</name>
    <name type="synonym">Sea slug</name>
    <dbReference type="NCBI Taxonomy" id="188477"/>
    <lineage>
        <taxon>Eukaryota</taxon>
        <taxon>Metazoa</taxon>
        <taxon>Spiralia</taxon>
        <taxon>Lophotrochozoa</taxon>
        <taxon>Mollusca</taxon>
        <taxon>Gastropoda</taxon>
        <taxon>Heterobranchia</taxon>
        <taxon>Euthyneura</taxon>
        <taxon>Panpulmonata</taxon>
        <taxon>Sacoglossa</taxon>
        <taxon>Placobranchoidea</taxon>
        <taxon>Plakobranchidae</taxon>
        <taxon>Elysia</taxon>
    </lineage>
</organism>
<evidence type="ECO:0008006" key="4">
    <source>
        <dbReference type="Google" id="ProtNLM"/>
    </source>
</evidence>
<comment type="caution">
    <text evidence="2">The sequence shown here is derived from an EMBL/GenBank/DDBJ whole genome shotgun (WGS) entry which is preliminary data.</text>
</comment>
<reference evidence="2 3" key="1">
    <citation type="submission" date="2019-01" db="EMBL/GenBank/DDBJ databases">
        <title>A draft genome assembly of the solar-powered sea slug Elysia chlorotica.</title>
        <authorList>
            <person name="Cai H."/>
            <person name="Li Q."/>
            <person name="Fang X."/>
            <person name="Li J."/>
            <person name="Curtis N.E."/>
            <person name="Altenburger A."/>
            <person name="Shibata T."/>
            <person name="Feng M."/>
            <person name="Maeda T."/>
            <person name="Schwartz J.A."/>
            <person name="Shigenobu S."/>
            <person name="Lundholm N."/>
            <person name="Nishiyama T."/>
            <person name="Yang H."/>
            <person name="Hasebe M."/>
            <person name="Li S."/>
            <person name="Pierce S.K."/>
            <person name="Wang J."/>
        </authorList>
    </citation>
    <scope>NUCLEOTIDE SEQUENCE [LARGE SCALE GENOMIC DNA]</scope>
    <source>
        <strain evidence="2">EC2010</strain>
        <tissue evidence="2">Whole organism of an adult</tissue>
    </source>
</reference>
<keyword evidence="3" id="KW-1185">Reference proteome</keyword>
<gene>
    <name evidence="2" type="ORF">EGW08_020777</name>
</gene>
<evidence type="ECO:0000313" key="3">
    <source>
        <dbReference type="Proteomes" id="UP000271974"/>
    </source>
</evidence>
<dbReference type="STRING" id="188477.A0A433SQD4"/>
<evidence type="ECO:0000313" key="2">
    <source>
        <dbReference type="EMBL" id="RUS71462.1"/>
    </source>
</evidence>
<sequence>MATCAHCSLDYFTAISKFFNNQEASLEFLRDHGVIPKDLKCPKCGGSCTFREEDHLWRCRASFPIPKSKKRRLCNFSSSDYKGTFLSGSNIPAWKIVCFVNHFISKHWDHETVSVCLGLSKHTVVDWRSFCSEVTDEWYRQQAPIGGPGVVVEIDETLITRRKYNRGRLPTQIWLFGGIERVSKRKFIVPLTGDVAAHRKNFVDPEDPNVHTQNIERLWKDVKSWVKRPGIRSKYLYQYLGRYLFAKAHEPSTLLHHFFVQAAKLYPPQSDRSPTASAEQSDSSSETDSDAS</sequence>
<feature type="compositionally biased region" description="Low complexity" evidence="1">
    <location>
        <begin position="273"/>
        <end position="284"/>
    </location>
</feature>
<dbReference type="Proteomes" id="UP000271974">
    <property type="component" value="Unassembled WGS sequence"/>
</dbReference>
<dbReference type="OrthoDB" id="6147864at2759"/>
<protein>
    <recommendedName>
        <fullName evidence="4">ISXO2-like transposase domain-containing protein</fullName>
    </recommendedName>
</protein>
<evidence type="ECO:0000256" key="1">
    <source>
        <dbReference type="SAM" id="MobiDB-lite"/>
    </source>
</evidence>
<dbReference type="PANTHER" id="PTHR47163:SF2">
    <property type="entry name" value="SI:DKEY-17M8.2"/>
    <property type="match status" value="1"/>
</dbReference>
<dbReference type="EMBL" id="RQTK01001207">
    <property type="protein sequence ID" value="RUS71462.1"/>
    <property type="molecule type" value="Genomic_DNA"/>
</dbReference>
<proteinExistence type="predicted"/>
<feature type="region of interest" description="Disordered" evidence="1">
    <location>
        <begin position="268"/>
        <end position="292"/>
    </location>
</feature>
<name>A0A433SQD4_ELYCH</name>
<dbReference type="AlphaFoldDB" id="A0A433SQD4"/>
<accession>A0A433SQD4</accession>
<dbReference type="PANTHER" id="PTHR47163">
    <property type="entry name" value="DDE_TNP_IS1595 DOMAIN-CONTAINING PROTEIN"/>
    <property type="match status" value="1"/>
</dbReference>
<dbReference type="InterPro" id="IPR053164">
    <property type="entry name" value="IS1016-like_transposase"/>
</dbReference>